<dbReference type="EMBL" id="HF935279">
    <property type="protein sequence ID" value="CCX29577.1"/>
    <property type="molecule type" value="Genomic_DNA"/>
</dbReference>
<evidence type="ECO:0000313" key="1">
    <source>
        <dbReference type="EMBL" id="CCX29577.1"/>
    </source>
</evidence>
<protein>
    <submittedName>
        <fullName evidence="1">Uncharacterized protein</fullName>
    </submittedName>
</protein>
<organism evidence="1 2">
    <name type="scientific">Pyronema omphalodes (strain CBS 100304)</name>
    <name type="common">Pyronema confluens</name>
    <dbReference type="NCBI Taxonomy" id="1076935"/>
    <lineage>
        <taxon>Eukaryota</taxon>
        <taxon>Fungi</taxon>
        <taxon>Dikarya</taxon>
        <taxon>Ascomycota</taxon>
        <taxon>Pezizomycotina</taxon>
        <taxon>Pezizomycetes</taxon>
        <taxon>Pezizales</taxon>
        <taxon>Pyronemataceae</taxon>
        <taxon>Pyronema</taxon>
    </lineage>
</organism>
<name>U4LDH1_PYROM</name>
<dbReference type="AlphaFoldDB" id="U4LDH1"/>
<keyword evidence="2" id="KW-1185">Reference proteome</keyword>
<evidence type="ECO:0000313" key="2">
    <source>
        <dbReference type="Proteomes" id="UP000018144"/>
    </source>
</evidence>
<accession>U4LDH1</accession>
<proteinExistence type="predicted"/>
<gene>
    <name evidence="1" type="ORF">PCON_05648</name>
</gene>
<reference evidence="1 2" key="1">
    <citation type="journal article" date="2013" name="PLoS Genet.">
        <title>The genome and development-dependent transcriptomes of Pyronema confluens: a window into fungal evolution.</title>
        <authorList>
            <person name="Traeger S."/>
            <person name="Altegoer F."/>
            <person name="Freitag M."/>
            <person name="Gabaldon T."/>
            <person name="Kempken F."/>
            <person name="Kumar A."/>
            <person name="Marcet-Houben M."/>
            <person name="Poggeler S."/>
            <person name="Stajich J.E."/>
            <person name="Nowrousian M."/>
        </authorList>
    </citation>
    <scope>NUCLEOTIDE SEQUENCE [LARGE SCALE GENOMIC DNA]</scope>
    <source>
        <strain evidence="2">CBS 100304</strain>
        <tissue evidence="1">Vegetative mycelium</tissue>
    </source>
</reference>
<dbReference type="Proteomes" id="UP000018144">
    <property type="component" value="Unassembled WGS sequence"/>
</dbReference>
<sequence length="33" mass="3882">MSERHVRELSEDGERIRGAGPWWELEYAIKPSP</sequence>